<dbReference type="PRINTS" id="PR00035">
    <property type="entry name" value="HTHGNTR"/>
</dbReference>
<keyword evidence="3" id="KW-0804">Transcription</keyword>
<dbReference type="InterPro" id="IPR036390">
    <property type="entry name" value="WH_DNA-bd_sf"/>
</dbReference>
<dbReference type="AlphaFoldDB" id="A0A1H1ZMB3"/>
<dbReference type="SMART" id="SM00345">
    <property type="entry name" value="HTH_GNTR"/>
    <property type="match status" value="1"/>
</dbReference>
<proteinExistence type="predicted"/>
<dbReference type="InterPro" id="IPR008920">
    <property type="entry name" value="TF_FadR/GntR_C"/>
</dbReference>
<keyword evidence="2" id="KW-0238">DNA-binding</keyword>
<organism evidence="5 6">
    <name type="scientific">Microterricola viridarii</name>
    <dbReference type="NCBI Taxonomy" id="412690"/>
    <lineage>
        <taxon>Bacteria</taxon>
        <taxon>Bacillati</taxon>
        <taxon>Actinomycetota</taxon>
        <taxon>Actinomycetes</taxon>
        <taxon>Micrococcales</taxon>
        <taxon>Microbacteriaceae</taxon>
        <taxon>Microterricola</taxon>
    </lineage>
</organism>
<dbReference type="SUPFAM" id="SSF46785">
    <property type="entry name" value="Winged helix' DNA-binding domain"/>
    <property type="match status" value="1"/>
</dbReference>
<evidence type="ECO:0000313" key="6">
    <source>
        <dbReference type="Proteomes" id="UP000181956"/>
    </source>
</evidence>
<keyword evidence="1" id="KW-0805">Transcription regulation</keyword>
<keyword evidence="6" id="KW-1185">Reference proteome</keyword>
<evidence type="ECO:0000313" key="5">
    <source>
        <dbReference type="EMBL" id="SDT34941.1"/>
    </source>
</evidence>
<dbReference type="GO" id="GO:0003677">
    <property type="term" value="F:DNA binding"/>
    <property type="evidence" value="ECO:0007669"/>
    <property type="project" value="UniProtKB-KW"/>
</dbReference>
<evidence type="ECO:0000256" key="1">
    <source>
        <dbReference type="ARBA" id="ARBA00023015"/>
    </source>
</evidence>
<dbReference type="SMART" id="SM00895">
    <property type="entry name" value="FCD"/>
    <property type="match status" value="1"/>
</dbReference>
<dbReference type="Gene3D" id="1.20.120.530">
    <property type="entry name" value="GntR ligand-binding domain-like"/>
    <property type="match status" value="1"/>
</dbReference>
<dbReference type="Pfam" id="PF07729">
    <property type="entry name" value="FCD"/>
    <property type="match status" value="1"/>
</dbReference>
<dbReference type="GO" id="GO:0003700">
    <property type="term" value="F:DNA-binding transcription factor activity"/>
    <property type="evidence" value="ECO:0007669"/>
    <property type="project" value="InterPro"/>
</dbReference>
<reference evidence="6" key="1">
    <citation type="submission" date="2016-10" db="EMBL/GenBank/DDBJ databases">
        <authorList>
            <person name="Varghese N."/>
            <person name="Submissions S."/>
        </authorList>
    </citation>
    <scope>NUCLEOTIDE SEQUENCE [LARGE SCALE GENOMIC DNA]</scope>
    <source>
        <strain evidence="6">DSM 21772</strain>
    </source>
</reference>
<dbReference type="InterPro" id="IPR036388">
    <property type="entry name" value="WH-like_DNA-bd_sf"/>
</dbReference>
<dbReference type="CDD" id="cd07377">
    <property type="entry name" value="WHTH_GntR"/>
    <property type="match status" value="1"/>
</dbReference>
<gene>
    <name evidence="5" type="ORF">SAMN04489834_3521</name>
</gene>
<dbReference type="OrthoDB" id="3172099at2"/>
<dbReference type="InterPro" id="IPR000524">
    <property type="entry name" value="Tscrpt_reg_HTH_GntR"/>
</dbReference>
<name>A0A1H1ZMB3_9MICO</name>
<dbReference type="EMBL" id="LT629742">
    <property type="protein sequence ID" value="SDT34941.1"/>
    <property type="molecule type" value="Genomic_DNA"/>
</dbReference>
<evidence type="ECO:0000256" key="3">
    <source>
        <dbReference type="ARBA" id="ARBA00023163"/>
    </source>
</evidence>
<dbReference type="Pfam" id="PF00392">
    <property type="entry name" value="GntR"/>
    <property type="match status" value="1"/>
</dbReference>
<evidence type="ECO:0000259" key="4">
    <source>
        <dbReference type="PROSITE" id="PS50949"/>
    </source>
</evidence>
<dbReference type="SUPFAM" id="SSF48008">
    <property type="entry name" value="GntR ligand-binding domain-like"/>
    <property type="match status" value="1"/>
</dbReference>
<sequence length="246" mass="26434">MPAASTTDTGKSWDFATIEDPRTASTSTIVTALVNGISNSRLAPGEKLPPERLLAEMLGVGRSALREALKSLDLLGLIEMRQGDGTYLASSSSSLLTEAVGWGLFLDSADAKQLIDARYFVEGALARLAAERADEAELATIWSCVALMERAETPAVFAAADSRFHFAVAAAARNGVLSSVLERAKALLAEWILKVVADLEDRESIIEQHRLIAERIAARDADGAESMMRAHIGEVTRRLLQEIAKA</sequence>
<dbReference type="Gene3D" id="1.10.10.10">
    <property type="entry name" value="Winged helix-like DNA-binding domain superfamily/Winged helix DNA-binding domain"/>
    <property type="match status" value="1"/>
</dbReference>
<dbReference type="PANTHER" id="PTHR43537">
    <property type="entry name" value="TRANSCRIPTIONAL REGULATOR, GNTR FAMILY"/>
    <property type="match status" value="1"/>
</dbReference>
<dbReference type="Proteomes" id="UP000181956">
    <property type="component" value="Chromosome I"/>
</dbReference>
<evidence type="ECO:0000256" key="2">
    <source>
        <dbReference type="ARBA" id="ARBA00023125"/>
    </source>
</evidence>
<dbReference type="PROSITE" id="PS50949">
    <property type="entry name" value="HTH_GNTR"/>
    <property type="match status" value="1"/>
</dbReference>
<feature type="domain" description="HTH gntR-type" evidence="4">
    <location>
        <begin position="23"/>
        <end position="91"/>
    </location>
</feature>
<dbReference type="STRING" id="412690.SAMN04489834_3521"/>
<accession>A0A1H1ZMB3</accession>
<dbReference type="RefSeq" id="WP_083365198.1">
    <property type="nucleotide sequence ID" value="NZ_LT629742.1"/>
</dbReference>
<dbReference type="PANTHER" id="PTHR43537:SF5">
    <property type="entry name" value="UXU OPERON TRANSCRIPTIONAL REGULATOR"/>
    <property type="match status" value="1"/>
</dbReference>
<protein>
    <submittedName>
        <fullName evidence="5">Transcriptional regulator, GntR family</fullName>
    </submittedName>
</protein>
<dbReference type="InterPro" id="IPR011711">
    <property type="entry name" value="GntR_C"/>
</dbReference>